<sequence length="113" mass="12930">MPVQLYKHDSEFPITDHLVTWVDFSEALHASVGWYIQGVRIFGSSNLNSDSAVPIDNEQPTSEVASVNDKNKFAGRQTHGVMELCQKSQPIWRVRSILAWMECTIHRLVRMMN</sequence>
<dbReference type="EMBL" id="JBBPBK010000012">
    <property type="protein sequence ID" value="KAK9273942.1"/>
    <property type="molecule type" value="Genomic_DNA"/>
</dbReference>
<gene>
    <name evidence="1" type="ORF">L1049_018754</name>
</gene>
<accession>A0AAP0RAI1</accession>
<dbReference type="Proteomes" id="UP001415857">
    <property type="component" value="Unassembled WGS sequence"/>
</dbReference>
<keyword evidence="2" id="KW-1185">Reference proteome</keyword>
<proteinExistence type="predicted"/>
<name>A0AAP0RAI1_LIQFO</name>
<evidence type="ECO:0000313" key="2">
    <source>
        <dbReference type="Proteomes" id="UP001415857"/>
    </source>
</evidence>
<reference evidence="1 2" key="1">
    <citation type="journal article" date="2024" name="Plant J.">
        <title>Genome sequences and population genomics reveal climatic adaptation and genomic divergence between two closely related sweetgum species.</title>
        <authorList>
            <person name="Xu W.Q."/>
            <person name="Ren C.Q."/>
            <person name="Zhang X.Y."/>
            <person name="Comes H.P."/>
            <person name="Liu X.H."/>
            <person name="Li Y.G."/>
            <person name="Kettle C.J."/>
            <person name="Jalonen R."/>
            <person name="Gaisberger H."/>
            <person name="Ma Y.Z."/>
            <person name="Qiu Y.X."/>
        </authorList>
    </citation>
    <scope>NUCLEOTIDE SEQUENCE [LARGE SCALE GENOMIC DNA]</scope>
    <source>
        <strain evidence="1">Hangzhou</strain>
    </source>
</reference>
<protein>
    <submittedName>
        <fullName evidence="1">Uncharacterized protein</fullName>
    </submittedName>
</protein>
<evidence type="ECO:0000313" key="1">
    <source>
        <dbReference type="EMBL" id="KAK9273942.1"/>
    </source>
</evidence>
<organism evidence="1 2">
    <name type="scientific">Liquidambar formosana</name>
    <name type="common">Formosan gum</name>
    <dbReference type="NCBI Taxonomy" id="63359"/>
    <lineage>
        <taxon>Eukaryota</taxon>
        <taxon>Viridiplantae</taxon>
        <taxon>Streptophyta</taxon>
        <taxon>Embryophyta</taxon>
        <taxon>Tracheophyta</taxon>
        <taxon>Spermatophyta</taxon>
        <taxon>Magnoliopsida</taxon>
        <taxon>eudicotyledons</taxon>
        <taxon>Gunneridae</taxon>
        <taxon>Pentapetalae</taxon>
        <taxon>Saxifragales</taxon>
        <taxon>Altingiaceae</taxon>
        <taxon>Liquidambar</taxon>
    </lineage>
</organism>
<comment type="caution">
    <text evidence="1">The sequence shown here is derived from an EMBL/GenBank/DDBJ whole genome shotgun (WGS) entry which is preliminary data.</text>
</comment>
<dbReference type="AlphaFoldDB" id="A0AAP0RAI1"/>